<accession>A0A9X0UI33</accession>
<dbReference type="RefSeq" id="WP_187025622.1">
    <property type="nucleotide sequence ID" value="NZ_JACRUP010000002.1"/>
</dbReference>
<reference evidence="2" key="1">
    <citation type="submission" date="2020-08" db="EMBL/GenBank/DDBJ databases">
        <title>Genome Sequencing and Pan-Genome Analysis of Migratory bird Vibrio Strains, Inner Mongolia.</title>
        <authorList>
            <person name="Zheng L."/>
        </authorList>
    </citation>
    <scope>NUCLEOTIDE SEQUENCE</scope>
    <source>
        <strain evidence="2">M13F</strain>
    </source>
</reference>
<keyword evidence="1" id="KW-0472">Membrane</keyword>
<dbReference type="Proteomes" id="UP000615796">
    <property type="component" value="Unassembled WGS sequence"/>
</dbReference>
<proteinExistence type="predicted"/>
<evidence type="ECO:0000313" key="3">
    <source>
        <dbReference type="Proteomes" id="UP000615796"/>
    </source>
</evidence>
<gene>
    <name evidence="2" type="ORF">H8Q88_06425</name>
</gene>
<dbReference type="Pfam" id="PF13584">
    <property type="entry name" value="BatD"/>
    <property type="match status" value="1"/>
</dbReference>
<dbReference type="EMBL" id="JACRUP010000002">
    <property type="protein sequence ID" value="MBC5850594.1"/>
    <property type="molecule type" value="Genomic_DNA"/>
</dbReference>
<comment type="caution">
    <text evidence="2">The sequence shown here is derived from an EMBL/GenBank/DDBJ whole genome shotgun (WGS) entry which is preliminary data.</text>
</comment>
<keyword evidence="1" id="KW-1133">Transmembrane helix</keyword>
<organism evidence="2 3">
    <name type="scientific">Vibrio metschnikovii</name>
    <dbReference type="NCBI Taxonomy" id="28172"/>
    <lineage>
        <taxon>Bacteria</taxon>
        <taxon>Pseudomonadati</taxon>
        <taxon>Pseudomonadota</taxon>
        <taxon>Gammaproteobacteria</taxon>
        <taxon>Vibrionales</taxon>
        <taxon>Vibrionaceae</taxon>
        <taxon>Vibrio</taxon>
    </lineage>
</organism>
<sequence>MKLLRLNFSFWLMILLTSISLSAYSASFYATVSKNKVVQNEVFQLRLVSDQPANAEAIDFSHLEENFFTSRPSFVSSVNIINNQRSQRSEWTLSLAANRLGILTIPSFELNGQRTDPISIQVSVDEQTPQMDELIQLQSTLSRDTLYPAESTVLTTRLTIKADRRRLQNTHITPPSVDGMTIGQIGETQQYQTVIAGIEATIIEQQYRLTATQAGEYRLVEPRFQGSYLLGNTLHGGARIIPLKTEPNTYSLVVEPQPSDYQGAWLPTSQLTLTDHWTNSQGTPITDSVYPLEVGDALTRDITLQVAGLSAEQLPSLALSYPDSINVYEQKPQFTTLDNGDTLMQLKQVLIPRRSGEILLPDINIHWWNSRTKQAQLSQAKGLSLDVSATQPINAISPSDQNHTTAVSAQTIVVKEAGLWPYLAALLATFWLVTLGLYWRLYRKHTRLNEQETTNIQPSSAWQQLQNALTTQDAMMINHALSRWLNESPLTHVEREQVRQTLNTLHENKFSLKSQTCDYQALNTLIKRLQQEALKRSAKTQHPLAKL</sequence>
<dbReference type="AlphaFoldDB" id="A0A9X0UI33"/>
<dbReference type="PANTHER" id="PTHR40940">
    <property type="entry name" value="PROTEIN BATD-RELATED"/>
    <property type="match status" value="1"/>
</dbReference>
<keyword evidence="3" id="KW-1185">Reference proteome</keyword>
<dbReference type="InterPro" id="IPR025738">
    <property type="entry name" value="BatD"/>
</dbReference>
<dbReference type="PANTHER" id="PTHR40940:SF1">
    <property type="entry name" value="PROTEIN BATD"/>
    <property type="match status" value="1"/>
</dbReference>
<protein>
    <submittedName>
        <fullName evidence="2">BatD family protein</fullName>
    </submittedName>
</protein>
<name>A0A9X0UI33_VIBME</name>
<evidence type="ECO:0000313" key="2">
    <source>
        <dbReference type="EMBL" id="MBC5850594.1"/>
    </source>
</evidence>
<evidence type="ECO:0000256" key="1">
    <source>
        <dbReference type="SAM" id="Phobius"/>
    </source>
</evidence>
<feature type="transmembrane region" description="Helical" evidence="1">
    <location>
        <begin position="419"/>
        <end position="439"/>
    </location>
</feature>
<keyword evidence="1" id="KW-0812">Transmembrane</keyword>